<dbReference type="Proteomes" id="UP001139193">
    <property type="component" value="Unassembled WGS sequence"/>
</dbReference>
<dbReference type="InterPro" id="IPR006016">
    <property type="entry name" value="UspA"/>
</dbReference>
<dbReference type="RefSeq" id="WP_241936898.1">
    <property type="nucleotide sequence ID" value="NZ_JALBGC010000004.1"/>
</dbReference>
<protein>
    <submittedName>
        <fullName evidence="2">Universal stress protein</fullName>
    </submittedName>
</protein>
<feature type="domain" description="UspA" evidence="1">
    <location>
        <begin position="13"/>
        <end position="142"/>
    </location>
</feature>
<evidence type="ECO:0000259" key="1">
    <source>
        <dbReference type="Pfam" id="PF00582"/>
    </source>
</evidence>
<accession>A0A9X2AGA2</accession>
<name>A0A9X2AGA2_9BACT</name>
<dbReference type="Pfam" id="PF00582">
    <property type="entry name" value="Usp"/>
    <property type="match status" value="1"/>
</dbReference>
<organism evidence="2 3">
    <name type="scientific">Hymenobacter cyanobacteriorum</name>
    <dbReference type="NCBI Taxonomy" id="2926463"/>
    <lineage>
        <taxon>Bacteria</taxon>
        <taxon>Pseudomonadati</taxon>
        <taxon>Bacteroidota</taxon>
        <taxon>Cytophagia</taxon>
        <taxon>Cytophagales</taxon>
        <taxon>Hymenobacteraceae</taxon>
        <taxon>Hymenobacter</taxon>
    </lineage>
</organism>
<proteinExistence type="predicted"/>
<evidence type="ECO:0000313" key="3">
    <source>
        <dbReference type="Proteomes" id="UP001139193"/>
    </source>
</evidence>
<gene>
    <name evidence="2" type="ORF">MON38_14490</name>
</gene>
<dbReference type="AlphaFoldDB" id="A0A9X2AGA2"/>
<dbReference type="SUPFAM" id="SSF52402">
    <property type="entry name" value="Adenine nucleotide alpha hydrolases-like"/>
    <property type="match status" value="2"/>
</dbReference>
<sequence>MALTLIVLSGFYEPARHAIRYAETLAQAVRGQLVLLHVNRAALFDPYELVGAIGERAHRQELAAQADTAVALRQLARGLHVPATVEIATDLLPDVARELAARYCPALFVLGQPDADHPDYAGMTAMCAELLRASHYPVLAVPTTIPTDHPPHRFLIAADREEFDLSANSQALRPLIALLATTVVVAHVSDGVVDDDGCAAAQRAVRESGLVEFMIPELRGYLDSDYAEGLLGAVQDAQADVVITLARQRSFMSDLFHRSVTARLVEQCLVPVLVLPTAAEVPQEAAAPTHSEAVAR</sequence>
<evidence type="ECO:0000313" key="2">
    <source>
        <dbReference type="EMBL" id="MCI1188632.1"/>
    </source>
</evidence>
<comment type="caution">
    <text evidence="2">The sequence shown here is derived from an EMBL/GenBank/DDBJ whole genome shotgun (WGS) entry which is preliminary data.</text>
</comment>
<dbReference type="EMBL" id="JALBGC010000004">
    <property type="protein sequence ID" value="MCI1188632.1"/>
    <property type="molecule type" value="Genomic_DNA"/>
</dbReference>
<dbReference type="Gene3D" id="3.40.50.12370">
    <property type="match status" value="1"/>
</dbReference>
<reference evidence="2" key="1">
    <citation type="submission" date="2022-03" db="EMBL/GenBank/DDBJ databases">
        <title>Bacterial whole genome sequence for Hymenobacter sp. DH14.</title>
        <authorList>
            <person name="Le V."/>
        </authorList>
    </citation>
    <scope>NUCLEOTIDE SEQUENCE</scope>
    <source>
        <strain evidence="2">DH14</strain>
    </source>
</reference>
<keyword evidence="3" id="KW-1185">Reference proteome</keyword>